<comment type="caution">
    <text evidence="1">The sequence shown here is derived from an EMBL/GenBank/DDBJ whole genome shotgun (WGS) entry which is preliminary data.</text>
</comment>
<evidence type="ECO:0000313" key="2">
    <source>
        <dbReference type="Proteomes" id="UP000724584"/>
    </source>
</evidence>
<evidence type="ECO:0000313" key="1">
    <source>
        <dbReference type="EMBL" id="KAH6640260.1"/>
    </source>
</evidence>
<keyword evidence="2" id="KW-1185">Reference proteome</keyword>
<sequence>MTFDMLLCTASADDGFDLSAYLSLLRVHGRFEMLEMLKLAAEKGIRSWVETIPVGEKGVGEALERLHKNDVRYRFTLVDYDKQFQ</sequence>
<name>A0ACB7PGT0_9PEZI</name>
<protein>
    <submittedName>
        <fullName evidence="1">Uncharacterized protein</fullName>
    </submittedName>
</protein>
<proteinExistence type="predicted"/>
<gene>
    <name evidence="1" type="ORF">F5144DRAFT_598964</name>
</gene>
<dbReference type="EMBL" id="JAGIZQ010000002">
    <property type="protein sequence ID" value="KAH6640260.1"/>
    <property type="molecule type" value="Genomic_DNA"/>
</dbReference>
<dbReference type="Proteomes" id="UP000724584">
    <property type="component" value="Unassembled WGS sequence"/>
</dbReference>
<reference evidence="1 2" key="1">
    <citation type="journal article" date="2021" name="Nat. Commun.">
        <title>Genetic determinants of endophytism in the Arabidopsis root mycobiome.</title>
        <authorList>
            <person name="Mesny F."/>
            <person name="Miyauchi S."/>
            <person name="Thiergart T."/>
            <person name="Pickel B."/>
            <person name="Atanasova L."/>
            <person name="Karlsson M."/>
            <person name="Huettel B."/>
            <person name="Barry K.W."/>
            <person name="Haridas S."/>
            <person name="Chen C."/>
            <person name="Bauer D."/>
            <person name="Andreopoulos W."/>
            <person name="Pangilinan J."/>
            <person name="LaButti K."/>
            <person name="Riley R."/>
            <person name="Lipzen A."/>
            <person name="Clum A."/>
            <person name="Drula E."/>
            <person name="Henrissat B."/>
            <person name="Kohler A."/>
            <person name="Grigoriev I.V."/>
            <person name="Martin F.M."/>
            <person name="Hacquard S."/>
        </authorList>
    </citation>
    <scope>NUCLEOTIDE SEQUENCE [LARGE SCALE GENOMIC DNA]</scope>
    <source>
        <strain evidence="1 2">MPI-SDFR-AT-0079</strain>
    </source>
</reference>
<organism evidence="1 2">
    <name type="scientific">Chaetomium tenue</name>
    <dbReference type="NCBI Taxonomy" id="1854479"/>
    <lineage>
        <taxon>Eukaryota</taxon>
        <taxon>Fungi</taxon>
        <taxon>Dikarya</taxon>
        <taxon>Ascomycota</taxon>
        <taxon>Pezizomycotina</taxon>
        <taxon>Sordariomycetes</taxon>
        <taxon>Sordariomycetidae</taxon>
        <taxon>Sordariales</taxon>
        <taxon>Chaetomiaceae</taxon>
        <taxon>Chaetomium</taxon>
    </lineage>
</organism>
<accession>A0ACB7PGT0</accession>